<keyword evidence="5" id="KW-1185">Reference proteome</keyword>
<proteinExistence type="predicted"/>
<feature type="binding site" evidence="2">
    <location>
        <position position="66"/>
    </location>
    <ligand>
        <name>substrate</name>
    </ligand>
</feature>
<dbReference type="InterPro" id="IPR041561">
    <property type="entry name" value="PglD_N"/>
</dbReference>
<dbReference type="AlphaFoldDB" id="N2AIC0"/>
<dbReference type="PANTHER" id="PTHR43300">
    <property type="entry name" value="ACETYLTRANSFERASE"/>
    <property type="match status" value="1"/>
</dbReference>
<keyword evidence="4" id="KW-0808">Transferase</keyword>
<sequence length="208" mass="22628">MKKIVIAGGGGFAKEVRAILERMNQKEQIWEFAGYVVNDRDGEEIFGNDEKLVSADESLHVVIALGKPKQREKLYKMYRKNPKLQFPNIIDPSVQMMSEVKIGKGTIICPNVVLTVDIEIGDFCLINMGCTIAHDDLLESFVSVNPGCNLSGNVKLGSLTEVGTGSTIVEGIAIGKEVDIWTGSAVIKSIPDKCIVVGTPAKIVRHKS</sequence>
<dbReference type="Pfam" id="PF17836">
    <property type="entry name" value="PglD_N"/>
    <property type="match status" value="1"/>
</dbReference>
<dbReference type="SUPFAM" id="SSF51161">
    <property type="entry name" value="Trimeric LpxA-like enzymes"/>
    <property type="match status" value="1"/>
</dbReference>
<dbReference type="STRING" id="1235802.C823_02155"/>
<dbReference type="Proteomes" id="UP000012589">
    <property type="component" value="Unassembled WGS sequence"/>
</dbReference>
<dbReference type="InterPro" id="IPR011004">
    <property type="entry name" value="Trimer_LpxA-like_sf"/>
</dbReference>
<feature type="site" description="Increases basicity of active site His" evidence="1">
    <location>
        <position position="135"/>
    </location>
</feature>
<dbReference type="HOGENOM" id="CLU_081811_1_1_9"/>
<reference evidence="4 5" key="1">
    <citation type="journal article" date="2014" name="Genome Announc.">
        <title>Draft genome sequences of the altered schaedler flora, a defined bacterial community from gnotobiotic mice.</title>
        <authorList>
            <person name="Wannemuehler M.J."/>
            <person name="Overstreet A.M."/>
            <person name="Ward D.V."/>
            <person name="Phillips G.J."/>
        </authorList>
    </citation>
    <scope>NUCLEOTIDE SEQUENCE [LARGE SCALE GENOMIC DNA]</scope>
    <source>
        <strain evidence="4 5">ASF492</strain>
    </source>
</reference>
<accession>N2AIC0</accession>
<dbReference type="InterPro" id="IPR050179">
    <property type="entry name" value="Trans_hexapeptide_repeat"/>
</dbReference>
<protein>
    <submittedName>
        <fullName evidence="4">Sialic acid O-acetyltransferase NeuD family sugar O-acyltransferase</fullName>
    </submittedName>
</protein>
<keyword evidence="4" id="KW-0012">Acyltransferase</keyword>
<evidence type="ECO:0000313" key="4">
    <source>
        <dbReference type="EMBL" id="EMZ27806.1"/>
    </source>
</evidence>
<dbReference type="GO" id="GO:0016746">
    <property type="term" value="F:acyltransferase activity"/>
    <property type="evidence" value="ECO:0007669"/>
    <property type="project" value="UniProtKB-KW"/>
</dbReference>
<organism evidence="4 5">
    <name type="scientific">Eubacterium plexicaudatum ASF492</name>
    <dbReference type="NCBI Taxonomy" id="1235802"/>
    <lineage>
        <taxon>Bacteria</taxon>
        <taxon>Bacillati</taxon>
        <taxon>Bacillota</taxon>
        <taxon>Clostridia</taxon>
        <taxon>Eubacteriales</taxon>
        <taxon>Eubacteriaceae</taxon>
        <taxon>Eubacterium</taxon>
    </lineage>
</organism>
<evidence type="ECO:0000256" key="1">
    <source>
        <dbReference type="PIRSR" id="PIRSR620019-1"/>
    </source>
</evidence>
<dbReference type="InterPro" id="IPR020019">
    <property type="entry name" value="AcTrfase_PglD-like"/>
</dbReference>
<dbReference type="PATRIC" id="fig|1235802.3.peg.2290"/>
<dbReference type="EMBL" id="AQFT01000067">
    <property type="protein sequence ID" value="EMZ27806.1"/>
    <property type="molecule type" value="Genomic_DNA"/>
</dbReference>
<dbReference type="Gene3D" id="3.40.50.20">
    <property type="match status" value="1"/>
</dbReference>
<evidence type="ECO:0000256" key="2">
    <source>
        <dbReference type="PIRSR" id="PIRSR620019-2"/>
    </source>
</evidence>
<name>N2AIC0_9FIRM</name>
<dbReference type="Gene3D" id="2.160.10.10">
    <property type="entry name" value="Hexapeptide repeat proteins"/>
    <property type="match status" value="1"/>
</dbReference>
<dbReference type="PANTHER" id="PTHR43300:SF7">
    <property type="entry name" value="UDP-N-ACETYLBACILLOSAMINE N-ACETYLTRANSFERASE"/>
    <property type="match status" value="1"/>
</dbReference>
<dbReference type="NCBIfam" id="TIGR03570">
    <property type="entry name" value="NeuD_NnaD"/>
    <property type="match status" value="1"/>
</dbReference>
<dbReference type="OrthoDB" id="9801456at2"/>
<dbReference type="eggNOG" id="COG0110">
    <property type="taxonomic scope" value="Bacteria"/>
</dbReference>
<evidence type="ECO:0000259" key="3">
    <source>
        <dbReference type="Pfam" id="PF17836"/>
    </source>
</evidence>
<feature type="active site" description="Proton acceptor" evidence="1">
    <location>
        <position position="134"/>
    </location>
</feature>
<comment type="caution">
    <text evidence="4">The sequence shown here is derived from an EMBL/GenBank/DDBJ whole genome shotgun (WGS) entry which is preliminary data.</text>
</comment>
<feature type="domain" description="PglD N-terminal" evidence="3">
    <location>
        <begin position="3"/>
        <end position="77"/>
    </location>
</feature>
<gene>
    <name evidence="4" type="ORF">C823_02155</name>
</gene>
<evidence type="ECO:0000313" key="5">
    <source>
        <dbReference type="Proteomes" id="UP000012589"/>
    </source>
</evidence>
<dbReference type="CDD" id="cd03360">
    <property type="entry name" value="LbH_AT_putative"/>
    <property type="match status" value="1"/>
</dbReference>